<evidence type="ECO:0000256" key="1">
    <source>
        <dbReference type="SAM" id="MobiDB-lite"/>
    </source>
</evidence>
<organism evidence="2">
    <name type="scientific">Ananas comosus var. bracteatus</name>
    <name type="common">red pineapple</name>
    <dbReference type="NCBI Taxonomy" id="296719"/>
    <lineage>
        <taxon>Eukaryota</taxon>
        <taxon>Viridiplantae</taxon>
        <taxon>Streptophyta</taxon>
        <taxon>Embryophyta</taxon>
        <taxon>Tracheophyta</taxon>
        <taxon>Spermatophyta</taxon>
        <taxon>Magnoliopsida</taxon>
        <taxon>Liliopsida</taxon>
        <taxon>Poales</taxon>
        <taxon>Bromeliaceae</taxon>
        <taxon>Bromelioideae</taxon>
        <taxon>Ananas</taxon>
    </lineage>
</organism>
<feature type="compositionally biased region" description="Polar residues" evidence="1">
    <location>
        <begin position="177"/>
        <end position="199"/>
    </location>
</feature>
<reference evidence="2" key="1">
    <citation type="submission" date="2020-07" db="EMBL/GenBank/DDBJ databases">
        <authorList>
            <person name="Lin J."/>
        </authorList>
    </citation>
    <scope>NUCLEOTIDE SEQUENCE</scope>
</reference>
<feature type="region of interest" description="Disordered" evidence="1">
    <location>
        <begin position="174"/>
        <end position="260"/>
    </location>
</feature>
<feature type="region of interest" description="Disordered" evidence="1">
    <location>
        <begin position="280"/>
        <end position="334"/>
    </location>
</feature>
<dbReference type="EMBL" id="LR862148">
    <property type="protein sequence ID" value="CAD1831104.1"/>
    <property type="molecule type" value="Genomic_DNA"/>
</dbReference>
<proteinExistence type="predicted"/>
<feature type="region of interest" description="Disordered" evidence="1">
    <location>
        <begin position="99"/>
        <end position="146"/>
    </location>
</feature>
<sequence>MLKRQLVVLASFGRLTLSAKGERMSLPFGPTSAVGTSPPSLRLLILWWKIEDSGFRSKLNHGKMRILSRLVKAWMNIWVEDDGSQDRFIRLTGFNSIPARGSEERPRGSQDNARSDHRRRCSESNHSGGEVRPGTAGNSNSNSNSLSPKLPTLLLYPSTAILCPDCDRADKDKTAGFSPNHSSTAPTLSNRGGDSSRGMNLSRPEVDLAHQPALTPRPVFDSCPRGRTLQAPPPSSRPTSPGTQFPPSLEEHGINKSSLQRAQDLMCSKLKTVKSSYRRLCTPAPTEPSSLIPPSDDLLGASPHEQLEDAEPISDPPELSTRPEKEPPLIRDPAHSLYEQDIKKILSSCGISIREMEPSKAIVAVPQAGVCGDNPVMNGDFRTVDAARTRGGILTAWNNFLFDCIQYWAGSHMLNVLLRRKADGRLFLITNVYGPTENNSKATFFEELEVVNDTGLFDLPRFNGRNIPTLECLDCALISQDWFLRFPRSTLRALPHPRSDHTPLVVSNAWNSVNSSLESISRFGFKVDGLQKALIIWSKASLPLLINKPTPVCNG</sequence>
<feature type="compositionally biased region" description="Basic and acidic residues" evidence="1">
    <location>
        <begin position="321"/>
        <end position="334"/>
    </location>
</feature>
<gene>
    <name evidence="2" type="ORF">CB5_LOCUS14315</name>
</gene>
<dbReference type="AlphaFoldDB" id="A0A6V7PJW1"/>
<protein>
    <submittedName>
        <fullName evidence="2">Uncharacterized protein</fullName>
    </submittedName>
</protein>
<dbReference type="SUPFAM" id="SSF56219">
    <property type="entry name" value="DNase I-like"/>
    <property type="match status" value="1"/>
</dbReference>
<dbReference type="InterPro" id="IPR036691">
    <property type="entry name" value="Endo/exonu/phosph_ase_sf"/>
</dbReference>
<name>A0A6V7PJW1_ANACO</name>
<evidence type="ECO:0000313" key="2">
    <source>
        <dbReference type="EMBL" id="CAD1831104.1"/>
    </source>
</evidence>
<accession>A0A6V7PJW1</accession>